<keyword evidence="1" id="KW-0805">Transcription regulation</keyword>
<keyword evidence="6" id="KW-0540">Nuclease</keyword>
<evidence type="ECO:0000256" key="3">
    <source>
        <dbReference type="ARBA" id="ARBA00023163"/>
    </source>
</evidence>
<feature type="domain" description="HNH nuclease" evidence="5">
    <location>
        <begin position="68"/>
        <end position="111"/>
    </location>
</feature>
<dbReference type="Gene3D" id="3.90.75.20">
    <property type="match status" value="1"/>
</dbReference>
<proteinExistence type="predicted"/>
<dbReference type="GO" id="GO:0003700">
    <property type="term" value="F:DNA-binding transcription factor activity"/>
    <property type="evidence" value="ECO:0007669"/>
    <property type="project" value="InterPro"/>
</dbReference>
<dbReference type="Gene3D" id="3.30.730.10">
    <property type="entry name" value="AP2/ERF domain"/>
    <property type="match status" value="1"/>
</dbReference>
<name>A0AAU7J825_9CAUD</name>
<dbReference type="SUPFAM" id="SSF54171">
    <property type="entry name" value="DNA-binding domain"/>
    <property type="match status" value="1"/>
</dbReference>
<dbReference type="InterPro" id="IPR003615">
    <property type="entry name" value="HNH_nuc"/>
</dbReference>
<accession>A0AAU7J825</accession>
<dbReference type="InterPro" id="IPR036955">
    <property type="entry name" value="AP2/ERF_dom_sf"/>
</dbReference>
<feature type="domain" description="AP2/ERF" evidence="4">
    <location>
        <begin position="121"/>
        <end position="166"/>
    </location>
</feature>
<evidence type="ECO:0000259" key="4">
    <source>
        <dbReference type="Pfam" id="PF00847"/>
    </source>
</evidence>
<evidence type="ECO:0000256" key="1">
    <source>
        <dbReference type="ARBA" id="ARBA00023015"/>
    </source>
</evidence>
<dbReference type="InterPro" id="IPR016177">
    <property type="entry name" value="DNA-bd_dom_sf"/>
</dbReference>
<keyword evidence="3" id="KW-0804">Transcription</keyword>
<evidence type="ECO:0000313" key="6">
    <source>
        <dbReference type="EMBL" id="XBN74709.1"/>
    </source>
</evidence>
<dbReference type="InterPro" id="IPR044925">
    <property type="entry name" value="His-Me_finger_sf"/>
</dbReference>
<dbReference type="Pfam" id="PF13392">
    <property type="entry name" value="HNH_3"/>
    <property type="match status" value="1"/>
</dbReference>
<dbReference type="Pfam" id="PF00847">
    <property type="entry name" value="AP2"/>
    <property type="match status" value="1"/>
</dbReference>
<organism evidence="6">
    <name type="scientific">Xanthomonas phage MK21</name>
    <dbReference type="NCBI Taxonomy" id="3148942"/>
    <lineage>
        <taxon>Viruses</taxon>
        <taxon>Duplodnaviria</taxon>
        <taxon>Heunggongvirae</taxon>
        <taxon>Uroviricota</taxon>
        <taxon>Caudoviricetes</taxon>
    </lineage>
</organism>
<keyword evidence="2" id="KW-0238">DNA-binding</keyword>
<protein>
    <submittedName>
        <fullName evidence="6">HNH endonuclease</fullName>
    </submittedName>
</protein>
<reference evidence="6" key="1">
    <citation type="submission" date="2024-05" db="EMBL/GenBank/DDBJ databases">
        <authorList>
            <person name="Kwon M."/>
            <person name="Moon K."/>
        </authorList>
    </citation>
    <scope>NUCLEOTIDE SEQUENCE</scope>
</reference>
<keyword evidence="6" id="KW-0255">Endonuclease</keyword>
<evidence type="ECO:0000256" key="2">
    <source>
        <dbReference type="ARBA" id="ARBA00023125"/>
    </source>
</evidence>
<dbReference type="GO" id="GO:0004519">
    <property type="term" value="F:endonuclease activity"/>
    <property type="evidence" value="ECO:0007669"/>
    <property type="project" value="UniProtKB-KW"/>
</dbReference>
<evidence type="ECO:0000259" key="5">
    <source>
        <dbReference type="Pfam" id="PF13392"/>
    </source>
</evidence>
<reference evidence="6" key="2">
    <citation type="submission" date="2024-06" db="EMBL/GenBank/DDBJ databases">
        <title>Novel bacteriophage MK21 infecting Xanthomonas citri.</title>
        <authorList>
            <person name="Song S.-H."/>
            <person name="Lee A.H."/>
            <person name="Choi K.-M."/>
            <person name="Oh D."/>
            <person name="Park J.-G."/>
        </authorList>
    </citation>
    <scope>NUCLEOTIDE SEQUENCE</scope>
</reference>
<dbReference type="GO" id="GO:0003677">
    <property type="term" value="F:DNA binding"/>
    <property type="evidence" value="ECO:0007669"/>
    <property type="project" value="UniProtKB-KW"/>
</dbReference>
<dbReference type="SUPFAM" id="SSF54060">
    <property type="entry name" value="His-Me finger endonucleases"/>
    <property type="match status" value="1"/>
</dbReference>
<dbReference type="InterPro" id="IPR001471">
    <property type="entry name" value="AP2/ERF_dom"/>
</dbReference>
<sequence length="176" mass="20098">MTNNAEICKLRNQIRYDPDTGNFYWLKTVYDSVSNTFHGVVDPEAEPVKANKMSSGYLQIKAGAQKHLAHRLAWVLATGKWPSKHLDHINGARDDNRLCNLRECTEAENAQNLGMYSSNTSGYTGVSWNKRTQRWYAYINVAGKQINLGCYLTPEEAHRAYLEAKKIHHTFQPVPR</sequence>
<dbReference type="EMBL" id="PP780467">
    <property type="protein sequence ID" value="XBN74709.1"/>
    <property type="molecule type" value="Genomic_DNA"/>
</dbReference>
<keyword evidence="6" id="KW-0378">Hydrolase</keyword>